<comment type="caution">
    <text evidence="1">The sequence shown here is derived from an EMBL/GenBank/DDBJ whole genome shotgun (WGS) entry which is preliminary data.</text>
</comment>
<dbReference type="Proteomes" id="UP000700596">
    <property type="component" value="Unassembled WGS sequence"/>
</dbReference>
<accession>A0A9P9EBN5</accession>
<gene>
    <name evidence="1" type="ORF">B0J11DRAFT_611350</name>
</gene>
<organism evidence="1 2">
    <name type="scientific">Dendryphion nanum</name>
    <dbReference type="NCBI Taxonomy" id="256645"/>
    <lineage>
        <taxon>Eukaryota</taxon>
        <taxon>Fungi</taxon>
        <taxon>Dikarya</taxon>
        <taxon>Ascomycota</taxon>
        <taxon>Pezizomycotina</taxon>
        <taxon>Dothideomycetes</taxon>
        <taxon>Pleosporomycetidae</taxon>
        <taxon>Pleosporales</taxon>
        <taxon>Torulaceae</taxon>
        <taxon>Dendryphion</taxon>
    </lineage>
</organism>
<sequence length="326" mass="36585">MAESWIDYLTIGFQNNPPENPDLLHSEGGMAEPNNTTNFTADNPTPFGILTSEDYSFQWSEHTLDVPSIPLSSFPAVPVTTYQPPVTSYQATQVATHAGPSPSLHATAPMNNEPYDPQFSPVFYHELYSPVIFYHPPNPEAQVNSVPIPSTNTVPAPIPPQSILDAPNHTPTTAIPQWKRLFSKRCVSLSPARAIATYNNFQRLNKKCRYDRSLLCVKTSNRGLRVMKLNGASEQEMRYAPRRIDYVSAVSQLNKEEQLYSKVSSMALYGLDFDSSIFWRNSTVSERGTLMNKQLEKRDERMEPEKLVPRAQTGEGEVDTWISASL</sequence>
<evidence type="ECO:0000313" key="2">
    <source>
        <dbReference type="Proteomes" id="UP000700596"/>
    </source>
</evidence>
<dbReference type="EMBL" id="JAGMWT010000002">
    <property type="protein sequence ID" value="KAH7135405.1"/>
    <property type="molecule type" value="Genomic_DNA"/>
</dbReference>
<keyword evidence="2" id="KW-1185">Reference proteome</keyword>
<protein>
    <submittedName>
        <fullName evidence="1">Uncharacterized protein</fullName>
    </submittedName>
</protein>
<dbReference type="AlphaFoldDB" id="A0A9P9EBN5"/>
<proteinExistence type="predicted"/>
<name>A0A9P9EBN5_9PLEO</name>
<evidence type="ECO:0000313" key="1">
    <source>
        <dbReference type="EMBL" id="KAH7135405.1"/>
    </source>
</evidence>
<reference evidence="1" key="1">
    <citation type="journal article" date="2021" name="Nat. Commun.">
        <title>Genetic determinants of endophytism in the Arabidopsis root mycobiome.</title>
        <authorList>
            <person name="Mesny F."/>
            <person name="Miyauchi S."/>
            <person name="Thiergart T."/>
            <person name="Pickel B."/>
            <person name="Atanasova L."/>
            <person name="Karlsson M."/>
            <person name="Huettel B."/>
            <person name="Barry K.W."/>
            <person name="Haridas S."/>
            <person name="Chen C."/>
            <person name="Bauer D."/>
            <person name="Andreopoulos W."/>
            <person name="Pangilinan J."/>
            <person name="LaButti K."/>
            <person name="Riley R."/>
            <person name="Lipzen A."/>
            <person name="Clum A."/>
            <person name="Drula E."/>
            <person name="Henrissat B."/>
            <person name="Kohler A."/>
            <person name="Grigoriev I.V."/>
            <person name="Martin F.M."/>
            <person name="Hacquard S."/>
        </authorList>
    </citation>
    <scope>NUCLEOTIDE SEQUENCE</scope>
    <source>
        <strain evidence="1">MPI-CAGE-CH-0243</strain>
    </source>
</reference>